<proteinExistence type="predicted"/>
<dbReference type="EMBL" id="VIXA01000005">
    <property type="protein sequence ID" value="TWG11179.1"/>
    <property type="molecule type" value="Genomic_DNA"/>
</dbReference>
<dbReference type="Gene3D" id="3.40.50.2000">
    <property type="entry name" value="Glycogen Phosphorylase B"/>
    <property type="match status" value="1"/>
</dbReference>
<protein>
    <submittedName>
        <fullName evidence="1">Glycosyl transferase family 1</fullName>
    </submittedName>
</protein>
<reference evidence="1 2" key="1">
    <citation type="submission" date="2019-06" db="EMBL/GenBank/DDBJ databases">
        <title>Sequencing the genomes of 1000 actinobacteria strains.</title>
        <authorList>
            <person name="Klenk H.-P."/>
        </authorList>
    </citation>
    <scope>NUCLEOTIDE SEQUENCE [LARGE SCALE GENOMIC DNA]</scope>
    <source>
        <strain evidence="1 2">DSM 102131</strain>
    </source>
</reference>
<sequence>MSSFSYSANSDGLIKFLRDGWPKLAANGFTLEIVGVGRCSSGLRDEIARSANVSLLGFVENLHDWMDGLQAAVIPLWAGAGVKLKTLHWLMSTIPTVGTSVAFEGIPVVPGKHAAVADGPEEMAAEILRLDQSETAVVETRGAAARRLILEGFSTETVVAEYGRHLQKWHAG</sequence>
<keyword evidence="2" id="KW-1185">Reference proteome</keyword>
<dbReference type="Pfam" id="PF13692">
    <property type="entry name" value="Glyco_trans_1_4"/>
    <property type="match status" value="1"/>
</dbReference>
<accession>A0A561VHT7</accession>
<comment type="caution">
    <text evidence="1">The sequence shown here is derived from an EMBL/GenBank/DDBJ whole genome shotgun (WGS) entry which is preliminary data.</text>
</comment>
<name>A0A561VHT7_9ACTN</name>
<gene>
    <name evidence="1" type="ORF">FHX75_15271</name>
</gene>
<evidence type="ECO:0000313" key="1">
    <source>
        <dbReference type="EMBL" id="TWG11179.1"/>
    </source>
</evidence>
<dbReference type="SUPFAM" id="SSF53756">
    <property type="entry name" value="UDP-Glycosyltransferase/glycogen phosphorylase"/>
    <property type="match status" value="1"/>
</dbReference>
<dbReference type="GO" id="GO:0016740">
    <property type="term" value="F:transferase activity"/>
    <property type="evidence" value="ECO:0007669"/>
    <property type="project" value="UniProtKB-KW"/>
</dbReference>
<keyword evidence="1" id="KW-0808">Transferase</keyword>
<dbReference type="Proteomes" id="UP000319927">
    <property type="component" value="Unassembled WGS sequence"/>
</dbReference>
<evidence type="ECO:0000313" key="2">
    <source>
        <dbReference type="Proteomes" id="UP000319927"/>
    </source>
</evidence>
<organism evidence="1 2">
    <name type="scientific">Micromonospora palomenae</name>
    <dbReference type="NCBI Taxonomy" id="1461247"/>
    <lineage>
        <taxon>Bacteria</taxon>
        <taxon>Bacillati</taxon>
        <taxon>Actinomycetota</taxon>
        <taxon>Actinomycetes</taxon>
        <taxon>Micromonosporales</taxon>
        <taxon>Micromonosporaceae</taxon>
        <taxon>Micromonospora</taxon>
    </lineage>
</organism>
<dbReference type="AlphaFoldDB" id="A0A561VHT7"/>